<gene>
    <name evidence="1" type="ORF">UF78_11040</name>
</gene>
<proteinExistence type="predicted"/>
<protein>
    <recommendedName>
        <fullName evidence="3">DUF1652 domain-containing protein</fullName>
    </recommendedName>
</protein>
<dbReference type="PATRIC" id="fig|316.101.peg.4425"/>
<evidence type="ECO:0000313" key="1">
    <source>
        <dbReference type="EMBL" id="KJH81909.1"/>
    </source>
</evidence>
<reference evidence="1 2" key="1">
    <citation type="submission" date="2015-02" db="EMBL/GenBank/DDBJ databases">
        <title>Draft genome sequence of Pseudomonas stutzeri NT0128 isolated from wheat (Triticum turgidum) rhizosphere.</title>
        <authorList>
            <person name="Tovi N."/>
            <person name="Frenk S."/>
            <person name="Hadar Y."/>
            <person name="Minz D."/>
        </authorList>
    </citation>
    <scope>NUCLEOTIDE SEQUENCE [LARGE SCALE GENOMIC DNA]</scope>
    <source>
        <strain evidence="1 2">NT0128</strain>
    </source>
</reference>
<dbReference type="InterPro" id="IPR012448">
    <property type="entry name" value="DUF1652"/>
</dbReference>
<dbReference type="Proteomes" id="UP000032487">
    <property type="component" value="Unassembled WGS sequence"/>
</dbReference>
<sequence>MASRLPLLTIENILRNYLHPFRCDCHAQQDSRVTVRLYEEHLDGEELTVFGITDDQCRDAANLVRLAQELRFELYATRGGLMTSSLPAKVAER</sequence>
<organism evidence="1 2">
    <name type="scientific">Stutzerimonas stutzeri</name>
    <name type="common">Pseudomonas stutzeri</name>
    <dbReference type="NCBI Taxonomy" id="316"/>
    <lineage>
        <taxon>Bacteria</taxon>
        <taxon>Pseudomonadati</taxon>
        <taxon>Pseudomonadota</taxon>
        <taxon>Gammaproteobacteria</taxon>
        <taxon>Pseudomonadales</taxon>
        <taxon>Pseudomonadaceae</taxon>
        <taxon>Stutzerimonas</taxon>
    </lineage>
</organism>
<dbReference type="AlphaFoldDB" id="A0A0D9AMJ6"/>
<accession>A0A0D9AMJ6</accession>
<evidence type="ECO:0008006" key="3">
    <source>
        <dbReference type="Google" id="ProtNLM"/>
    </source>
</evidence>
<name>A0A0D9AMJ6_STUST</name>
<evidence type="ECO:0000313" key="2">
    <source>
        <dbReference type="Proteomes" id="UP000032487"/>
    </source>
</evidence>
<dbReference type="RefSeq" id="WP_045162268.1">
    <property type="nucleotide sequence ID" value="NZ_JYHV01000018.1"/>
</dbReference>
<comment type="caution">
    <text evidence="1">The sequence shown here is derived from an EMBL/GenBank/DDBJ whole genome shotgun (WGS) entry which is preliminary data.</text>
</comment>
<dbReference type="OrthoDB" id="6932239at2"/>
<dbReference type="EMBL" id="JYHV01000018">
    <property type="protein sequence ID" value="KJH81909.1"/>
    <property type="molecule type" value="Genomic_DNA"/>
</dbReference>
<dbReference type="Pfam" id="PF07865">
    <property type="entry name" value="DUF1652"/>
    <property type="match status" value="1"/>
</dbReference>